<evidence type="ECO:0000256" key="1">
    <source>
        <dbReference type="ARBA" id="ARBA00022475"/>
    </source>
</evidence>
<keyword evidence="5 7" id="KW-0472">Membrane</keyword>
<sequence>MPKSKITTEGSALPQSSSSATNRTPVKINSEGTPKWYIAIMLGLMLLGLLWLVVNYLAGESIPFMQELGPWNYGIGFGLAIIGLLMTMGWR</sequence>
<dbReference type="EMBL" id="VMTX01000024">
    <property type="protein sequence ID" value="TVU80880.1"/>
    <property type="molecule type" value="Genomic_DNA"/>
</dbReference>
<reference evidence="11 13" key="2">
    <citation type="submission" date="2019-07" db="EMBL/GenBank/DDBJ databases">
        <title>Draft genome of C. aurimucosum strain 15-4290.</title>
        <authorList>
            <person name="Pacheco L.G.C."/>
            <person name="Aguiar E.R.G.R."/>
            <person name="Navas J."/>
            <person name="Santos C.S."/>
            <person name="Rocha D.J.P.G."/>
        </authorList>
    </citation>
    <scope>NUCLEOTIDE SEQUENCE [LARGE SCALE GENOMIC DNA]</scope>
    <source>
        <strain evidence="11 13">15-4290</strain>
    </source>
</reference>
<comment type="subcellular location">
    <subcellularLocation>
        <location evidence="7">Cell membrane</location>
        <topology evidence="7">Multi-pass membrane protein</topology>
    </subcellularLocation>
</comment>
<proteinExistence type="inferred from homology"/>
<dbReference type="InterPro" id="IPR009619">
    <property type="entry name" value="CrgA"/>
</dbReference>
<comment type="similarity">
    <text evidence="7">Belongs to the CrgA family.</text>
</comment>
<dbReference type="Proteomes" id="UP000432568">
    <property type="component" value="Unassembled WGS sequence"/>
</dbReference>
<dbReference type="GO" id="GO:0005886">
    <property type="term" value="C:plasma membrane"/>
    <property type="evidence" value="ECO:0007669"/>
    <property type="project" value="UniProtKB-SubCell"/>
</dbReference>
<evidence type="ECO:0000313" key="14">
    <source>
        <dbReference type="Proteomes" id="UP000432568"/>
    </source>
</evidence>
<keyword evidence="1 7" id="KW-1003">Cell membrane</keyword>
<dbReference type="SMR" id="A0A2N6TJY5"/>
<dbReference type="RefSeq" id="WP_010188168.1">
    <property type="nucleotide sequence ID" value="NZ_BAAAJC010000014.1"/>
</dbReference>
<reference evidence="10 12" key="1">
    <citation type="submission" date="2019-07" db="EMBL/GenBank/DDBJ databases">
        <title>Draft genome of C. aurimucosum strain 14-2523.</title>
        <authorList>
            <person name="Pacheco L.G.C."/>
            <person name="Aguiar E.R.G.R."/>
            <person name="Navas J."/>
            <person name="Santos C.S."/>
            <person name="Rocha D.J.P.G."/>
        </authorList>
    </citation>
    <scope>NUCLEOTIDE SEQUENCE [LARGE SCALE GENOMIC DNA]</scope>
    <source>
        <strain evidence="10 12">14-2523</strain>
    </source>
</reference>
<dbReference type="HAMAP" id="MF_00631">
    <property type="entry name" value="CrgA"/>
    <property type="match status" value="1"/>
</dbReference>
<organism evidence="9 14">
    <name type="scientific">Corynebacterium aurimucosum</name>
    <dbReference type="NCBI Taxonomy" id="169292"/>
    <lineage>
        <taxon>Bacteria</taxon>
        <taxon>Bacillati</taxon>
        <taxon>Actinomycetota</taxon>
        <taxon>Actinomycetes</taxon>
        <taxon>Mycobacteriales</taxon>
        <taxon>Corynebacteriaceae</taxon>
        <taxon>Corynebacterium</taxon>
    </lineage>
</organism>
<dbReference type="NCBIfam" id="NF001194">
    <property type="entry name" value="PRK00159.1"/>
    <property type="match status" value="1"/>
</dbReference>
<evidence type="ECO:0000256" key="5">
    <source>
        <dbReference type="ARBA" id="ARBA00023136"/>
    </source>
</evidence>
<keyword evidence="4 7" id="KW-1133">Transmembrane helix</keyword>
<evidence type="ECO:0000256" key="3">
    <source>
        <dbReference type="ARBA" id="ARBA00022692"/>
    </source>
</evidence>
<evidence type="ECO:0000313" key="13">
    <source>
        <dbReference type="Proteomes" id="UP000320648"/>
    </source>
</evidence>
<evidence type="ECO:0000313" key="12">
    <source>
        <dbReference type="Proteomes" id="UP000320531"/>
    </source>
</evidence>
<dbReference type="EMBL" id="VMTY01000017">
    <property type="protein sequence ID" value="TVU56683.1"/>
    <property type="molecule type" value="Genomic_DNA"/>
</dbReference>
<evidence type="ECO:0000256" key="7">
    <source>
        <dbReference type="HAMAP-Rule" id="MF_00631"/>
    </source>
</evidence>
<keyword evidence="3 7" id="KW-0812">Transmembrane</keyword>
<feature type="region of interest" description="Disordered" evidence="8">
    <location>
        <begin position="1"/>
        <end position="28"/>
    </location>
</feature>
<protein>
    <recommendedName>
        <fullName evidence="7">Cell division protein CrgA</fullName>
    </recommendedName>
</protein>
<reference evidence="9 14" key="3">
    <citation type="submission" date="2019-07" db="EMBL/GenBank/DDBJ databases">
        <title>Draft genome of C. aurimucosum strain 332.</title>
        <authorList>
            <person name="Pacheco L.G.C."/>
            <person name="Aguiar E.R.G.R."/>
            <person name="Barberis C.M."/>
            <person name="Almuzara M.N."/>
            <person name="Traglia G.M."/>
            <person name="Santos C.S."/>
            <person name="Vay C.A."/>
            <person name="Rocha D.J.P.G."/>
        </authorList>
    </citation>
    <scope>NUCLEOTIDE SEQUENCE [LARGE SCALE GENOMIC DNA]</scope>
    <source>
        <strain evidence="9 14">332</strain>
    </source>
</reference>
<dbReference type="GeneID" id="31922657"/>
<dbReference type="Pfam" id="PF06781">
    <property type="entry name" value="CrgA"/>
    <property type="match status" value="1"/>
</dbReference>
<name>A0A2N6TJY5_9CORY</name>
<evidence type="ECO:0000313" key="9">
    <source>
        <dbReference type="EMBL" id="MTD91651.1"/>
    </source>
</evidence>
<evidence type="ECO:0000256" key="6">
    <source>
        <dbReference type="ARBA" id="ARBA00023306"/>
    </source>
</evidence>
<dbReference type="EMBL" id="VIOG01000006">
    <property type="protein sequence ID" value="MTD91651.1"/>
    <property type="molecule type" value="Genomic_DNA"/>
</dbReference>
<evidence type="ECO:0000313" key="11">
    <source>
        <dbReference type="EMBL" id="TVU80880.1"/>
    </source>
</evidence>
<gene>
    <name evidence="7 9" type="primary">crgA</name>
    <name evidence="9" type="ORF">FME68_07160</name>
    <name evidence="10" type="ORF">FQK23_06565</name>
    <name evidence="11" type="ORF">FQN05_12590</name>
</gene>
<evidence type="ECO:0000256" key="4">
    <source>
        <dbReference type="ARBA" id="ARBA00022989"/>
    </source>
</evidence>
<evidence type="ECO:0000256" key="2">
    <source>
        <dbReference type="ARBA" id="ARBA00022618"/>
    </source>
</evidence>
<feature type="compositionally biased region" description="Polar residues" evidence="8">
    <location>
        <begin position="1"/>
        <end position="24"/>
    </location>
</feature>
<comment type="function">
    <text evidence="7">Involved in cell division.</text>
</comment>
<feature type="transmembrane region" description="Helical" evidence="7">
    <location>
        <begin position="36"/>
        <end position="58"/>
    </location>
</feature>
<dbReference type="Proteomes" id="UP000320648">
    <property type="component" value="Unassembled WGS sequence"/>
</dbReference>
<keyword evidence="6 7" id="KW-0131">Cell cycle</keyword>
<evidence type="ECO:0000256" key="8">
    <source>
        <dbReference type="SAM" id="MobiDB-lite"/>
    </source>
</evidence>
<dbReference type="OMA" id="WNIVVGF"/>
<comment type="caution">
    <text evidence="9">The sequence shown here is derived from an EMBL/GenBank/DDBJ whole genome shotgun (WGS) entry which is preliminary data.</text>
</comment>
<dbReference type="Proteomes" id="UP000320531">
    <property type="component" value="Unassembled WGS sequence"/>
</dbReference>
<keyword evidence="2 7" id="KW-0132">Cell division</keyword>
<evidence type="ECO:0000313" key="10">
    <source>
        <dbReference type="EMBL" id="TVU56683.1"/>
    </source>
</evidence>
<dbReference type="AlphaFoldDB" id="A0A2N6TJY5"/>
<feature type="transmembrane region" description="Helical" evidence="7">
    <location>
        <begin position="70"/>
        <end position="90"/>
    </location>
</feature>
<accession>A0A2N6TJY5</accession>
<dbReference type="GO" id="GO:0051301">
    <property type="term" value="P:cell division"/>
    <property type="evidence" value="ECO:0007669"/>
    <property type="project" value="UniProtKB-UniRule"/>
</dbReference>